<accession>A0AAD8U8M8</accession>
<proteinExistence type="predicted"/>
<reference evidence="1" key="1">
    <citation type="submission" date="2021-12" db="EMBL/GenBank/DDBJ databases">
        <title>Comparative genomics, transcriptomics and evolutionary studies reveal genomic signatures of adaptation to plant cell wall in hemibiotrophic fungi.</title>
        <authorList>
            <consortium name="DOE Joint Genome Institute"/>
            <person name="Baroncelli R."/>
            <person name="Diaz J.F."/>
            <person name="Benocci T."/>
            <person name="Peng M."/>
            <person name="Battaglia E."/>
            <person name="Haridas S."/>
            <person name="Andreopoulos W."/>
            <person name="Labutti K."/>
            <person name="Pangilinan J."/>
            <person name="Floch G.L."/>
            <person name="Makela M.R."/>
            <person name="Henrissat B."/>
            <person name="Grigoriev I.V."/>
            <person name="Crouch J.A."/>
            <person name="De Vries R.P."/>
            <person name="Sukno S.A."/>
            <person name="Thon M.R."/>
        </authorList>
    </citation>
    <scope>NUCLEOTIDE SEQUENCE</scope>
    <source>
        <strain evidence="1">CBS 112980</strain>
    </source>
</reference>
<gene>
    <name evidence="1" type="ORF">BDZ83DRAFT_641894</name>
</gene>
<comment type="caution">
    <text evidence="1">The sequence shown here is derived from an EMBL/GenBank/DDBJ whole genome shotgun (WGS) entry which is preliminary data.</text>
</comment>
<protein>
    <submittedName>
        <fullName evidence="1">Uncharacterized protein</fullName>
    </submittedName>
</protein>
<dbReference type="AlphaFoldDB" id="A0AAD8U8M8"/>
<dbReference type="RefSeq" id="XP_060358397.1">
    <property type="nucleotide sequence ID" value="XM_060509582.1"/>
</dbReference>
<dbReference type="EMBL" id="JAHMHS010000190">
    <property type="protein sequence ID" value="KAK1708879.1"/>
    <property type="molecule type" value="Genomic_DNA"/>
</dbReference>
<evidence type="ECO:0000313" key="1">
    <source>
        <dbReference type="EMBL" id="KAK1708879.1"/>
    </source>
</evidence>
<dbReference type="Proteomes" id="UP001244207">
    <property type="component" value="Unassembled WGS sequence"/>
</dbReference>
<organism evidence="1 2">
    <name type="scientific">Glomerella acutata</name>
    <name type="common">Colletotrichum acutatum</name>
    <dbReference type="NCBI Taxonomy" id="27357"/>
    <lineage>
        <taxon>Eukaryota</taxon>
        <taxon>Fungi</taxon>
        <taxon>Dikarya</taxon>
        <taxon>Ascomycota</taxon>
        <taxon>Pezizomycotina</taxon>
        <taxon>Sordariomycetes</taxon>
        <taxon>Hypocreomycetidae</taxon>
        <taxon>Glomerellales</taxon>
        <taxon>Glomerellaceae</taxon>
        <taxon>Colletotrichum</taxon>
        <taxon>Colletotrichum acutatum species complex</taxon>
    </lineage>
</organism>
<keyword evidence="2" id="KW-1185">Reference proteome</keyword>
<dbReference type="GeneID" id="85393481"/>
<sequence>MEDQLQTIAEDYNEGREGCNQVTHCHKRVDDMRFHLSQDDKDTEKALKIGQVANVPP</sequence>
<evidence type="ECO:0000313" key="2">
    <source>
        <dbReference type="Proteomes" id="UP001244207"/>
    </source>
</evidence>
<name>A0AAD8U8M8_GLOAC</name>